<gene>
    <name evidence="2" type="ORF">CRE_22652</name>
</gene>
<dbReference type="Proteomes" id="UP000008281">
    <property type="component" value="Unassembled WGS sequence"/>
</dbReference>
<organism evidence="3">
    <name type="scientific">Caenorhabditis remanei</name>
    <name type="common">Caenorhabditis vulgaris</name>
    <dbReference type="NCBI Taxonomy" id="31234"/>
    <lineage>
        <taxon>Eukaryota</taxon>
        <taxon>Metazoa</taxon>
        <taxon>Ecdysozoa</taxon>
        <taxon>Nematoda</taxon>
        <taxon>Chromadorea</taxon>
        <taxon>Rhabditida</taxon>
        <taxon>Rhabditina</taxon>
        <taxon>Rhabditomorpha</taxon>
        <taxon>Rhabditoidea</taxon>
        <taxon>Rhabditidae</taxon>
        <taxon>Peloderinae</taxon>
        <taxon>Caenorhabditis</taxon>
    </lineage>
</organism>
<evidence type="ECO:0000313" key="2">
    <source>
        <dbReference type="EMBL" id="EFO89538.1"/>
    </source>
</evidence>
<proteinExistence type="predicted"/>
<keyword evidence="3" id="KW-1185">Reference proteome</keyword>
<reference evidence="2" key="1">
    <citation type="submission" date="2007-07" db="EMBL/GenBank/DDBJ databases">
        <title>PCAP assembly of the Caenorhabditis remanei genome.</title>
        <authorList>
            <consortium name="The Caenorhabditis remanei Sequencing Consortium"/>
            <person name="Wilson R.K."/>
        </authorList>
    </citation>
    <scope>NUCLEOTIDE SEQUENCE [LARGE SCALE GENOMIC DNA]</scope>
    <source>
        <strain evidence="2">PB4641</strain>
    </source>
</reference>
<dbReference type="HOGENOM" id="CLU_042576_3_3_1"/>
<evidence type="ECO:0000256" key="1">
    <source>
        <dbReference type="SAM" id="Phobius"/>
    </source>
</evidence>
<dbReference type="Pfam" id="PF12078">
    <property type="entry name" value="DUF3557"/>
    <property type="match status" value="1"/>
</dbReference>
<feature type="transmembrane region" description="Helical" evidence="1">
    <location>
        <begin position="335"/>
        <end position="356"/>
    </location>
</feature>
<keyword evidence="1" id="KW-0472">Membrane</keyword>
<dbReference type="AlphaFoldDB" id="E3N8R7"/>
<dbReference type="FunCoup" id="E3N8R7">
    <property type="interactions" value="898"/>
</dbReference>
<name>E3N8R7_CAERE</name>
<keyword evidence="1" id="KW-0812">Transmembrane</keyword>
<dbReference type="PANTHER" id="PTHR31379:SF1">
    <property type="entry name" value="F-BOX C PROTEIN-RELATED"/>
    <property type="match status" value="1"/>
</dbReference>
<dbReference type="PANTHER" id="PTHR31379">
    <property type="entry name" value="F-BOX C PROTEIN-RELATED-RELATED"/>
    <property type="match status" value="1"/>
</dbReference>
<sequence>MALLTFSLPNPRQKIPEYFRPNIVKLNEITYAIIERKEETTDDPQSELKCGDILIGPRTPVYSRMYSAVNFFKRAHRPVERRVQEKEGMQNYEIIRNVLEELMGGRKNIGLDQLVFEQCHSTILRLPSNFKVRIRKLDSGVINPEYLLPLIDTSSFPLRKLRLRFPGTLDQPIVQSSEKLVIFVTEQYFRDFLVDILNLPNESVIIECSSLNEDSYINIIDYWLDEKRETGKCFIINGSETEMMEAAINLMKKYGGKMVKWNGTEFSSCPNTNYISIPLNDDLVIAIYAVTHESWSHQIVMKTMPIDTFIPAEDFSEVKSLLEIKAPVNPRQNELFVFSVFLLTSAAIAFVFAILFESFTNPTHN</sequence>
<dbReference type="InterPro" id="IPR042526">
    <property type="entry name" value="Atg5_HR"/>
</dbReference>
<accession>E3N8R7</accession>
<dbReference type="Gene3D" id="1.10.246.190">
    <property type="entry name" value="Autophagy protein Apg5, helix rich domain"/>
    <property type="match status" value="1"/>
</dbReference>
<dbReference type="EMBL" id="DS268558">
    <property type="protein sequence ID" value="EFO89538.1"/>
    <property type="molecule type" value="Genomic_DNA"/>
</dbReference>
<keyword evidence="1" id="KW-1133">Transmembrane helix</keyword>
<evidence type="ECO:0000313" key="3">
    <source>
        <dbReference type="Proteomes" id="UP000008281"/>
    </source>
</evidence>
<dbReference type="InterPro" id="IPR021942">
    <property type="entry name" value="DUF3557"/>
</dbReference>
<dbReference type="InParanoid" id="E3N8R7"/>
<protein>
    <submittedName>
        <fullName evidence="2">Uncharacterized protein</fullName>
    </submittedName>
</protein>